<organism evidence="1 2">
    <name type="scientific">Sitophilus oryzae</name>
    <name type="common">Rice weevil</name>
    <name type="synonym">Curculio oryzae</name>
    <dbReference type="NCBI Taxonomy" id="7048"/>
    <lineage>
        <taxon>Eukaryota</taxon>
        <taxon>Metazoa</taxon>
        <taxon>Ecdysozoa</taxon>
        <taxon>Arthropoda</taxon>
        <taxon>Hexapoda</taxon>
        <taxon>Insecta</taxon>
        <taxon>Pterygota</taxon>
        <taxon>Neoptera</taxon>
        <taxon>Endopterygota</taxon>
        <taxon>Coleoptera</taxon>
        <taxon>Polyphaga</taxon>
        <taxon>Cucujiformia</taxon>
        <taxon>Curculionidae</taxon>
        <taxon>Dryophthorinae</taxon>
        <taxon>Sitophilus</taxon>
    </lineage>
</organism>
<dbReference type="GeneID" id="115887695"/>
<dbReference type="OrthoDB" id="6779801at2759"/>
<accession>A0A6J2YIB9</accession>
<dbReference type="RefSeq" id="XP_030763021.1">
    <property type="nucleotide sequence ID" value="XM_030907161.1"/>
</dbReference>
<dbReference type="Proteomes" id="UP000504635">
    <property type="component" value="Unplaced"/>
</dbReference>
<gene>
    <name evidence="2" type="primary">LOC115887695</name>
</gene>
<proteinExistence type="predicted"/>
<dbReference type="KEGG" id="soy:115887695"/>
<name>A0A6J2YIB9_SITOR</name>
<dbReference type="AlphaFoldDB" id="A0A6J2YIB9"/>
<keyword evidence="1" id="KW-1185">Reference proteome</keyword>
<reference evidence="2" key="1">
    <citation type="submission" date="2025-08" db="UniProtKB">
        <authorList>
            <consortium name="RefSeq"/>
        </authorList>
    </citation>
    <scope>IDENTIFICATION</scope>
    <source>
        <tissue evidence="2">Gonads</tissue>
    </source>
</reference>
<dbReference type="InParanoid" id="A0A6J2YIB9"/>
<protein>
    <submittedName>
        <fullName evidence="2">Uncharacterized protein LOC115887695</fullName>
    </submittedName>
</protein>
<sequence>MLNGEGGPTGPPNDFVRKLAHILSPQNYNLILSFSKGTCQEIPVNVIKHLEEELYGIRNKFIDDVEVQQEISQCFFNIRKYTNKISEYDISAFPPFLAVIQGERSLHPMNVGKYLFENKIEGIKKIESKGRNRMGIYFNTPEQANSFVNNKEILNKNWVITIPPRMITCRGVVWNMGDDIYEEDIINYGLGIRGNSRIKILNARRIYKRSRNEDNTMTRKRTNSFIITFKGNQVPLDLELFNVLREIHTYKIPVIICHNCYRFGHRILQCRSRKRCIKCSDTHEDDDRCSLNQLEIKCINCKENHYPTNKECKEFKRQFMINDAMAKHNISFFEANKLFPKEHVSSPDSQHFPETLVNLSVPRSVKKHHYISTLKKSRPRSPVSQRIQTKISYKDILFPDSARLSSSPILNNLSQSENKSKIDENIDASMEVGESSNFSLESSSQNIVQSQESFVDSSSLRKLINDTNVKTKDKHITKKSKRAI</sequence>
<evidence type="ECO:0000313" key="2">
    <source>
        <dbReference type="RefSeq" id="XP_030763021.1"/>
    </source>
</evidence>
<evidence type="ECO:0000313" key="1">
    <source>
        <dbReference type="Proteomes" id="UP000504635"/>
    </source>
</evidence>